<accession>A0ABD2ZXA1</accession>
<sequence>MHDKAPIPVHGNSNDCSPPLHDQFEMIIISFCDKNKLLHRESEITNALFDSNEVDREQVSKGKLLFNFHVFLYNLNKKIPDQNPEVNEEGFQPMYQKQHKHYTLSRAILTRKFAPITQDSISLVSHD</sequence>
<dbReference type="AlphaFoldDB" id="A0ABD2ZXA1"/>
<protein>
    <submittedName>
        <fullName evidence="1">Uncharacterized protein</fullName>
    </submittedName>
</protein>
<organism evidence="1 2">
    <name type="scientific">Cinchona calisaya</name>
    <dbReference type="NCBI Taxonomy" id="153742"/>
    <lineage>
        <taxon>Eukaryota</taxon>
        <taxon>Viridiplantae</taxon>
        <taxon>Streptophyta</taxon>
        <taxon>Embryophyta</taxon>
        <taxon>Tracheophyta</taxon>
        <taxon>Spermatophyta</taxon>
        <taxon>Magnoliopsida</taxon>
        <taxon>eudicotyledons</taxon>
        <taxon>Gunneridae</taxon>
        <taxon>Pentapetalae</taxon>
        <taxon>asterids</taxon>
        <taxon>lamiids</taxon>
        <taxon>Gentianales</taxon>
        <taxon>Rubiaceae</taxon>
        <taxon>Cinchonoideae</taxon>
        <taxon>Cinchoneae</taxon>
        <taxon>Cinchona</taxon>
    </lineage>
</organism>
<proteinExistence type="predicted"/>
<evidence type="ECO:0000313" key="1">
    <source>
        <dbReference type="EMBL" id="KAL3522855.1"/>
    </source>
</evidence>
<name>A0ABD2ZXA1_9GENT</name>
<evidence type="ECO:0000313" key="2">
    <source>
        <dbReference type="Proteomes" id="UP001630127"/>
    </source>
</evidence>
<dbReference type="EMBL" id="JBJUIK010000007">
    <property type="protein sequence ID" value="KAL3522855.1"/>
    <property type="molecule type" value="Genomic_DNA"/>
</dbReference>
<gene>
    <name evidence="1" type="ORF">ACH5RR_015689</name>
</gene>
<keyword evidence="2" id="KW-1185">Reference proteome</keyword>
<comment type="caution">
    <text evidence="1">The sequence shown here is derived from an EMBL/GenBank/DDBJ whole genome shotgun (WGS) entry which is preliminary data.</text>
</comment>
<reference evidence="1 2" key="1">
    <citation type="submission" date="2024-11" db="EMBL/GenBank/DDBJ databases">
        <title>A near-complete genome assembly of Cinchona calisaya.</title>
        <authorList>
            <person name="Lian D.C."/>
            <person name="Zhao X.W."/>
            <person name="Wei L."/>
        </authorList>
    </citation>
    <scope>NUCLEOTIDE SEQUENCE [LARGE SCALE GENOMIC DNA]</scope>
    <source>
        <tissue evidence="1">Nenye</tissue>
    </source>
</reference>
<dbReference type="Proteomes" id="UP001630127">
    <property type="component" value="Unassembled WGS sequence"/>
</dbReference>